<feature type="domain" description="AMP-dependent synthetase/ligase" evidence="3">
    <location>
        <begin position="14"/>
        <end position="388"/>
    </location>
</feature>
<dbReference type="Gene3D" id="3.30.300.30">
    <property type="match status" value="1"/>
</dbReference>
<feature type="domain" description="AMP-binding enzyme C-terminal" evidence="4">
    <location>
        <begin position="439"/>
        <end position="514"/>
    </location>
</feature>
<dbReference type="GO" id="GO:0031956">
    <property type="term" value="F:medium-chain fatty acid-CoA ligase activity"/>
    <property type="evidence" value="ECO:0007669"/>
    <property type="project" value="TreeGrafter"/>
</dbReference>
<dbReference type="PANTHER" id="PTHR43201:SF5">
    <property type="entry name" value="MEDIUM-CHAIN ACYL-COA LIGASE ACSF2, MITOCHONDRIAL"/>
    <property type="match status" value="1"/>
</dbReference>
<dbReference type="Pfam" id="PF00501">
    <property type="entry name" value="AMP-binding"/>
    <property type="match status" value="1"/>
</dbReference>
<dbReference type="InterPro" id="IPR042099">
    <property type="entry name" value="ANL_N_sf"/>
</dbReference>
<sequence>MTWKTLTQTWHYVEKWAHETPNVEALVFKEQRLSWSEFKTEMDKIALAYLDIGVQKGDRVAFLAMAQIGFMTTYMAANKVGAIWVGLNPKFTLEELRYQIADSQPTVIITLRSFMGNDLSEKISALMHEFPFIKKTLVIGDAFPGTENFNEFVNRPRESMAAELEERVTLSQGDDRALLMYTSGSTGKPKGVVHTHKSIIENIKVEVQKFYIHNKTRGLLHFPINHVAADVEIGFAIIMVGGCNVMMDSFHPVESLKVIELERITLLGQVPVMFLLQMKQPQFKETDFSHVEQFVWSGAAAPKIMVDVLGSICKKTGASLITGYGSTEVCGFVTYTEIDDDMDRLMNSAGKIAEPFELKIVDESHHEIPDGEIGEIAVRGQFMFKEYLNKPDETAAAIDDDGWYYTNDLARKDLDGYIYITGRKSEMFKSGGENVYPREIEEVLESHQGVLFAAVIGVPDKLFQEVGWAFIMRQPGTEVTEEELAELCKERLANFKVPKKFFLRSSLPLLPTGKVNKTILKQEIKDLES</sequence>
<evidence type="ECO:0000256" key="1">
    <source>
        <dbReference type="ARBA" id="ARBA00006432"/>
    </source>
</evidence>
<comment type="similarity">
    <text evidence="1">Belongs to the ATP-dependent AMP-binding enzyme family.</text>
</comment>
<protein>
    <submittedName>
        <fullName evidence="5">Long-chain-fatty-acid--CoA ligase</fullName>
        <ecNumber evidence="5">6.2.1.3</ecNumber>
    </submittedName>
</protein>
<evidence type="ECO:0000313" key="5">
    <source>
        <dbReference type="EMBL" id="VAX18478.1"/>
    </source>
</evidence>
<evidence type="ECO:0000256" key="2">
    <source>
        <dbReference type="ARBA" id="ARBA00022598"/>
    </source>
</evidence>
<dbReference type="GO" id="GO:0004467">
    <property type="term" value="F:long-chain fatty acid-CoA ligase activity"/>
    <property type="evidence" value="ECO:0007669"/>
    <property type="project" value="UniProtKB-EC"/>
</dbReference>
<organism evidence="5">
    <name type="scientific">hydrothermal vent metagenome</name>
    <dbReference type="NCBI Taxonomy" id="652676"/>
    <lineage>
        <taxon>unclassified sequences</taxon>
        <taxon>metagenomes</taxon>
        <taxon>ecological metagenomes</taxon>
    </lineage>
</organism>
<dbReference type="InterPro" id="IPR000873">
    <property type="entry name" value="AMP-dep_synth/lig_dom"/>
</dbReference>
<proteinExistence type="inferred from homology"/>
<dbReference type="PANTHER" id="PTHR43201">
    <property type="entry name" value="ACYL-COA SYNTHETASE"/>
    <property type="match status" value="1"/>
</dbReference>
<accession>A0A3B1C3R7</accession>
<keyword evidence="2 5" id="KW-0436">Ligase</keyword>
<dbReference type="EC" id="6.2.1.3" evidence="5"/>
<dbReference type="InterPro" id="IPR045851">
    <property type="entry name" value="AMP-bd_C_sf"/>
</dbReference>
<dbReference type="SUPFAM" id="SSF56801">
    <property type="entry name" value="Acetyl-CoA synthetase-like"/>
    <property type="match status" value="1"/>
</dbReference>
<dbReference type="EMBL" id="UOGD01000103">
    <property type="protein sequence ID" value="VAX18478.1"/>
    <property type="molecule type" value="Genomic_DNA"/>
</dbReference>
<evidence type="ECO:0000259" key="4">
    <source>
        <dbReference type="Pfam" id="PF13193"/>
    </source>
</evidence>
<evidence type="ECO:0000259" key="3">
    <source>
        <dbReference type="Pfam" id="PF00501"/>
    </source>
</evidence>
<dbReference type="Gene3D" id="3.40.50.12780">
    <property type="entry name" value="N-terminal domain of ligase-like"/>
    <property type="match status" value="1"/>
</dbReference>
<gene>
    <name evidence="5" type="ORF">MNBD_IGNAVI01-2531</name>
</gene>
<dbReference type="PROSITE" id="PS00455">
    <property type="entry name" value="AMP_BINDING"/>
    <property type="match status" value="1"/>
</dbReference>
<dbReference type="InterPro" id="IPR020845">
    <property type="entry name" value="AMP-binding_CS"/>
</dbReference>
<dbReference type="InterPro" id="IPR025110">
    <property type="entry name" value="AMP-bd_C"/>
</dbReference>
<reference evidence="5" key="1">
    <citation type="submission" date="2018-06" db="EMBL/GenBank/DDBJ databases">
        <authorList>
            <person name="Zhirakovskaya E."/>
        </authorList>
    </citation>
    <scope>NUCLEOTIDE SEQUENCE</scope>
</reference>
<dbReference type="Pfam" id="PF13193">
    <property type="entry name" value="AMP-binding_C"/>
    <property type="match status" value="1"/>
</dbReference>
<dbReference type="AlphaFoldDB" id="A0A3B1C3R7"/>
<name>A0A3B1C3R7_9ZZZZ</name>